<dbReference type="GO" id="GO:0036465">
    <property type="term" value="P:synaptic vesicle recycling"/>
    <property type="evidence" value="ECO:0007669"/>
    <property type="project" value="TreeGrafter"/>
</dbReference>
<dbReference type="Gene3D" id="1.10.220.150">
    <property type="entry name" value="Arf GTPase activating protein"/>
    <property type="match status" value="1"/>
</dbReference>
<dbReference type="GO" id="GO:0007420">
    <property type="term" value="P:brain development"/>
    <property type="evidence" value="ECO:0007669"/>
    <property type="project" value="InterPro"/>
</dbReference>
<dbReference type="SUPFAM" id="SSF57863">
    <property type="entry name" value="ArfGap/RecO-like zinc finger"/>
    <property type="match status" value="1"/>
</dbReference>
<dbReference type="InterPro" id="IPR022018">
    <property type="entry name" value="GIT1_C"/>
</dbReference>
<dbReference type="SMART" id="SM00105">
    <property type="entry name" value="ArfGap"/>
    <property type="match status" value="1"/>
</dbReference>
<feature type="coiled-coil region" evidence="10">
    <location>
        <begin position="502"/>
        <end position="536"/>
    </location>
</feature>
<dbReference type="InterPro" id="IPR032352">
    <property type="entry name" value="GIT1/2_CC"/>
</dbReference>
<dbReference type="InterPro" id="IPR013724">
    <property type="entry name" value="GIT_SHD"/>
</dbReference>
<dbReference type="PROSITE" id="PS50115">
    <property type="entry name" value="ARFGAP"/>
    <property type="match status" value="1"/>
</dbReference>
<keyword evidence="14" id="KW-1185">Reference proteome</keyword>
<dbReference type="GO" id="GO:0043005">
    <property type="term" value="C:neuron projection"/>
    <property type="evidence" value="ECO:0007669"/>
    <property type="project" value="TreeGrafter"/>
</dbReference>
<proteinExistence type="predicted"/>
<dbReference type="InterPro" id="IPR047161">
    <property type="entry name" value="GIT-like"/>
</dbReference>
<name>A0AA47LZX2_MERPO</name>
<evidence type="ECO:0000256" key="2">
    <source>
        <dbReference type="ARBA" id="ARBA00022723"/>
    </source>
</evidence>
<dbReference type="SMART" id="SM00248">
    <property type="entry name" value="ANK"/>
    <property type="match status" value="3"/>
</dbReference>
<dbReference type="GO" id="GO:0098793">
    <property type="term" value="C:presynapse"/>
    <property type="evidence" value="ECO:0007669"/>
    <property type="project" value="GOC"/>
</dbReference>
<feature type="domain" description="Arf-GAP" evidence="12">
    <location>
        <begin position="89"/>
        <end position="195"/>
    </location>
</feature>
<dbReference type="PANTHER" id="PTHR46097">
    <property type="entry name" value="G PROTEIN-COUPLED RECEPTOR KINASE INTERACTING ARFGAP"/>
    <property type="match status" value="1"/>
</dbReference>
<evidence type="ECO:0000256" key="6">
    <source>
        <dbReference type="ARBA" id="ARBA00023043"/>
    </source>
</evidence>
<dbReference type="GO" id="GO:0008277">
    <property type="term" value="P:regulation of G protein-coupled receptor signaling pathway"/>
    <property type="evidence" value="ECO:0007669"/>
    <property type="project" value="TreeGrafter"/>
</dbReference>
<evidence type="ECO:0000256" key="1">
    <source>
        <dbReference type="ARBA" id="ARBA00022468"/>
    </source>
</evidence>
<evidence type="ECO:0000313" key="14">
    <source>
        <dbReference type="Proteomes" id="UP001174136"/>
    </source>
</evidence>
<evidence type="ECO:0000256" key="7">
    <source>
        <dbReference type="ARBA" id="ARBA00023054"/>
    </source>
</evidence>
<keyword evidence="2" id="KW-0479">Metal-binding</keyword>
<dbReference type="InterPro" id="IPR037278">
    <property type="entry name" value="ARFGAP/RecO"/>
</dbReference>
<evidence type="ECO:0000256" key="10">
    <source>
        <dbReference type="SAM" id="Coils"/>
    </source>
</evidence>
<evidence type="ECO:0000256" key="4">
    <source>
        <dbReference type="ARBA" id="ARBA00022771"/>
    </source>
</evidence>
<dbReference type="Pfam" id="PF12796">
    <property type="entry name" value="Ank_2"/>
    <property type="match status" value="1"/>
</dbReference>
<dbReference type="Pfam" id="PF16559">
    <property type="entry name" value="GIT_CC"/>
    <property type="match status" value="1"/>
</dbReference>
<protein>
    <submittedName>
        <fullName evidence="13">ARF GTPase-activating protein GIT1</fullName>
    </submittedName>
</protein>
<keyword evidence="6 8" id="KW-0040">ANK repeat</keyword>
<dbReference type="InterPro" id="IPR036770">
    <property type="entry name" value="Ankyrin_rpt-contain_sf"/>
</dbReference>
<feature type="compositionally biased region" description="Low complexity" evidence="11">
    <location>
        <begin position="30"/>
        <end position="40"/>
    </location>
</feature>
<dbReference type="Gene3D" id="1.20.5.170">
    <property type="match status" value="1"/>
</dbReference>
<gene>
    <name evidence="13" type="primary">GIT1</name>
    <name evidence="13" type="ORF">N1851_034305</name>
</gene>
<dbReference type="GO" id="GO:0005829">
    <property type="term" value="C:cytosol"/>
    <property type="evidence" value="ECO:0007669"/>
    <property type="project" value="TreeGrafter"/>
</dbReference>
<dbReference type="Proteomes" id="UP001174136">
    <property type="component" value="Unassembled WGS sequence"/>
</dbReference>
<evidence type="ECO:0000259" key="12">
    <source>
        <dbReference type="PROSITE" id="PS50115"/>
    </source>
</evidence>
<dbReference type="EMBL" id="JAOPHQ010006579">
    <property type="protein sequence ID" value="KAK0131009.1"/>
    <property type="molecule type" value="Genomic_DNA"/>
</dbReference>
<dbReference type="GO" id="GO:0098794">
    <property type="term" value="C:postsynapse"/>
    <property type="evidence" value="ECO:0007669"/>
    <property type="project" value="TreeGrafter"/>
</dbReference>
<dbReference type="SUPFAM" id="SSF48403">
    <property type="entry name" value="Ankyrin repeat"/>
    <property type="match status" value="1"/>
</dbReference>
<feature type="region of interest" description="Disordered" evidence="11">
    <location>
        <begin position="639"/>
        <end position="722"/>
    </location>
</feature>
<feature type="compositionally biased region" description="Basic and acidic residues" evidence="11">
    <location>
        <begin position="698"/>
        <end position="707"/>
    </location>
</feature>
<feature type="compositionally biased region" description="Gly residues" evidence="11">
    <location>
        <begin position="544"/>
        <end position="588"/>
    </location>
</feature>
<dbReference type="Gene3D" id="1.20.120.330">
    <property type="entry name" value="Nucleotidyltransferases domain 2"/>
    <property type="match status" value="1"/>
</dbReference>
<feature type="compositionally biased region" description="Polar residues" evidence="11">
    <location>
        <begin position="678"/>
        <end position="689"/>
    </location>
</feature>
<dbReference type="FunFam" id="1.10.220.150:FF:000003">
    <property type="entry name" value="ARF GTPase-activating protein GIT2 isoform 1"/>
    <property type="match status" value="1"/>
</dbReference>
<sequence length="845" mass="91781">MSRKLHRTEVCADCSAPGTDSTKPQTHPLNNNNNHNNNKNPTLEQYNTIRWRGRRVAAVWEDQSPPPRLAVALRGVRAAGKRPGFPGFDPGWTSINRGVVICDECCSVHRSLGRHISIVKHLRHSGWPPALLQMVQTLASNGANSIWEHSLLDPAQVQSGRRKPNPQDKVHPTKSEFIRAKYQMLAFVHKLPCRDDDGVTTKDLSKQLHSSVRTGSLETCLRLLSLGAQANFFHPEKGTTPLHVAAKAGQILQAELLVVYGADPGAPDINGRTPMDYARQAGQIELAERLVECQYELTDRLAFYLCGRRPDHKNGHYIIPQMADSLDLSELAKAAKKKLQALNNRLFEELAMDVYDEVDRRENDAVWLTTQNHSTLVTERSAVPFLPVNPEYSATRNQGRQKLARFNAREFATLIIDILSDAKRRQQGKGLSSPTDPLDLGIDDDDQHDYDSVASDEDTDSELTAQNNNNTQRNNRAKSMDSSDLSDGPITLQEYLEVKKALASSEAKVQQLMKVNNNLSEELRRLQKEITRMQMENSSLRGGQQAGGVTGHGGPGGGGGGGGGGGHWPGGGTKAGLVGGGGVGGVGSSGDPAALYSHPHPHRRDRQAFSMYEPGAAPGPKAHGPPALDSLTARLQPLNTPSARKVPGGSSPYGGHHLSASTEMGRYMGPRSEKHGSGTDSDYDNTQVYDVSLSMGRSSEEEGRGESEEGGGGDAAEPDPTLPCTEDVILKTEQVTKNIQELLRAAQEGKHDSFVPCSEKIHSAVTEMASLFPKRPALEAVHCSLRLLASSASRLQVECRKAAPADPGAPAVDYQLLTQQVIQCAYDIAKAAKQLVTITTREKKQ</sequence>
<evidence type="ECO:0000256" key="9">
    <source>
        <dbReference type="PROSITE-ProRule" id="PRU00288"/>
    </source>
</evidence>
<feature type="compositionally biased region" description="Low complexity" evidence="11">
    <location>
        <begin position="464"/>
        <end position="474"/>
    </location>
</feature>
<dbReference type="SMART" id="SM00555">
    <property type="entry name" value="GIT"/>
    <property type="match status" value="2"/>
</dbReference>
<feature type="region of interest" description="Disordered" evidence="11">
    <location>
        <begin position="1"/>
        <end position="42"/>
    </location>
</feature>
<keyword evidence="4 9" id="KW-0863">Zinc-finger</keyword>
<feature type="repeat" description="ANK" evidence="8">
    <location>
        <begin position="237"/>
        <end position="269"/>
    </location>
</feature>
<dbReference type="FunFam" id="1.20.5.170:FF:000015">
    <property type="entry name" value="ARF GTPase-activating protein GIT2 isoform 1"/>
    <property type="match status" value="1"/>
</dbReference>
<dbReference type="GO" id="GO:0005096">
    <property type="term" value="F:GTPase activator activity"/>
    <property type="evidence" value="ECO:0007669"/>
    <property type="project" value="UniProtKB-KW"/>
</dbReference>
<feature type="region of interest" description="Disordered" evidence="11">
    <location>
        <begin position="425"/>
        <end position="487"/>
    </location>
</feature>
<evidence type="ECO:0000256" key="5">
    <source>
        <dbReference type="ARBA" id="ARBA00022833"/>
    </source>
</evidence>
<keyword evidence="7 10" id="KW-0175">Coiled coil</keyword>
<dbReference type="InterPro" id="IPR038508">
    <property type="entry name" value="ArfGAP_dom_sf"/>
</dbReference>
<dbReference type="Pfam" id="PF01412">
    <property type="entry name" value="ArfGap"/>
    <property type="match status" value="1"/>
</dbReference>
<evidence type="ECO:0000256" key="3">
    <source>
        <dbReference type="ARBA" id="ARBA00022737"/>
    </source>
</evidence>
<reference evidence="13" key="1">
    <citation type="journal article" date="2023" name="Front. Mar. Sci.">
        <title>A new Merluccius polli reference genome to investigate the effects of global change in West African waters.</title>
        <authorList>
            <person name="Mateo J.L."/>
            <person name="Blanco-Fernandez C."/>
            <person name="Garcia-Vazquez E."/>
            <person name="Machado-Schiaffino G."/>
        </authorList>
    </citation>
    <scope>NUCLEOTIDE SEQUENCE</scope>
    <source>
        <strain evidence="13">C29</strain>
        <tissue evidence="13">Fin</tissue>
    </source>
</reference>
<dbReference type="Pfam" id="PF12205">
    <property type="entry name" value="GIT1_C"/>
    <property type="match status" value="1"/>
</dbReference>
<dbReference type="Pfam" id="PF08518">
    <property type="entry name" value="GIT_SHD"/>
    <property type="match status" value="2"/>
</dbReference>
<keyword evidence="3" id="KW-0677">Repeat</keyword>
<dbReference type="PROSITE" id="PS50297">
    <property type="entry name" value="ANK_REP_REGION"/>
    <property type="match status" value="1"/>
</dbReference>
<comment type="caution">
    <text evidence="13">The sequence shown here is derived from an EMBL/GenBank/DDBJ whole genome shotgun (WGS) entry which is preliminary data.</text>
</comment>
<dbReference type="PANTHER" id="PTHR46097:SF1">
    <property type="entry name" value="ARF GTPASE-ACTIVATING PROTEIN GIT1"/>
    <property type="match status" value="1"/>
</dbReference>
<feature type="region of interest" description="Disordered" evidence="11">
    <location>
        <begin position="537"/>
        <end position="602"/>
    </location>
</feature>
<dbReference type="GO" id="GO:0032012">
    <property type="term" value="P:regulation of ARF protein signal transduction"/>
    <property type="evidence" value="ECO:0007669"/>
    <property type="project" value="InterPro"/>
</dbReference>
<evidence type="ECO:0000256" key="11">
    <source>
        <dbReference type="SAM" id="MobiDB-lite"/>
    </source>
</evidence>
<organism evidence="13 14">
    <name type="scientific">Merluccius polli</name>
    <name type="common">Benguela hake</name>
    <name type="synonym">Merluccius cadenati</name>
    <dbReference type="NCBI Taxonomy" id="89951"/>
    <lineage>
        <taxon>Eukaryota</taxon>
        <taxon>Metazoa</taxon>
        <taxon>Chordata</taxon>
        <taxon>Craniata</taxon>
        <taxon>Vertebrata</taxon>
        <taxon>Euteleostomi</taxon>
        <taxon>Actinopterygii</taxon>
        <taxon>Neopterygii</taxon>
        <taxon>Teleostei</taxon>
        <taxon>Neoteleostei</taxon>
        <taxon>Acanthomorphata</taxon>
        <taxon>Zeiogadaria</taxon>
        <taxon>Gadariae</taxon>
        <taxon>Gadiformes</taxon>
        <taxon>Gadoidei</taxon>
        <taxon>Merlucciidae</taxon>
        <taxon>Merluccius</taxon>
    </lineage>
</organism>
<dbReference type="GO" id="GO:0031267">
    <property type="term" value="F:small GTPase binding"/>
    <property type="evidence" value="ECO:0007669"/>
    <property type="project" value="TreeGrafter"/>
</dbReference>
<dbReference type="InterPro" id="IPR001164">
    <property type="entry name" value="ArfGAP_dom"/>
</dbReference>
<evidence type="ECO:0000313" key="13">
    <source>
        <dbReference type="EMBL" id="KAK0131009.1"/>
    </source>
</evidence>
<dbReference type="Gene3D" id="1.25.40.20">
    <property type="entry name" value="Ankyrin repeat-containing domain"/>
    <property type="match status" value="1"/>
</dbReference>
<dbReference type="FunFam" id="1.25.40.20:FF:000013">
    <property type="entry name" value="ARF GTPase-activating protein GIT1 isoform 1"/>
    <property type="match status" value="1"/>
</dbReference>
<keyword evidence="1" id="KW-0343">GTPase activation</keyword>
<dbReference type="PROSITE" id="PS50088">
    <property type="entry name" value="ANK_REPEAT"/>
    <property type="match status" value="1"/>
</dbReference>
<dbReference type="AlphaFoldDB" id="A0AA47LZX2"/>
<keyword evidence="5" id="KW-0862">Zinc</keyword>
<feature type="compositionally biased region" description="Polar residues" evidence="11">
    <location>
        <begin position="18"/>
        <end position="29"/>
    </location>
</feature>
<accession>A0AA47LZX2</accession>
<dbReference type="InterPro" id="IPR002110">
    <property type="entry name" value="Ankyrin_rpt"/>
</dbReference>
<dbReference type="GO" id="GO:0008270">
    <property type="term" value="F:zinc ion binding"/>
    <property type="evidence" value="ECO:0007669"/>
    <property type="project" value="UniProtKB-KW"/>
</dbReference>
<evidence type="ECO:0000256" key="8">
    <source>
        <dbReference type="PROSITE-ProRule" id="PRU00023"/>
    </source>
</evidence>
<feature type="compositionally biased region" description="Acidic residues" evidence="11">
    <location>
        <begin position="441"/>
        <end position="461"/>
    </location>
</feature>